<dbReference type="PROSITE" id="PS50943">
    <property type="entry name" value="HTH_CROC1"/>
    <property type="match status" value="1"/>
</dbReference>
<protein>
    <submittedName>
        <fullName evidence="6">LacI family transcriptional regulator</fullName>
    </submittedName>
</protein>
<evidence type="ECO:0000259" key="5">
    <source>
        <dbReference type="PROSITE" id="PS50943"/>
    </source>
</evidence>
<dbReference type="Pfam" id="PF00356">
    <property type="entry name" value="LacI"/>
    <property type="match status" value="1"/>
</dbReference>
<dbReference type="PROSITE" id="PS00356">
    <property type="entry name" value="HTH_LACI_1"/>
    <property type="match status" value="1"/>
</dbReference>
<dbReference type="PROSITE" id="PS50932">
    <property type="entry name" value="HTH_LACI_2"/>
    <property type="match status" value="1"/>
</dbReference>
<accession>A0A4S8P6L7</accession>
<dbReference type="CDD" id="cd06267">
    <property type="entry name" value="PBP1_LacI_sugar_binding-like"/>
    <property type="match status" value="1"/>
</dbReference>
<keyword evidence="7" id="KW-1185">Reference proteome</keyword>
<dbReference type="Proteomes" id="UP000305792">
    <property type="component" value="Unassembled WGS sequence"/>
</dbReference>
<dbReference type="CDD" id="cd01392">
    <property type="entry name" value="HTH_LacI"/>
    <property type="match status" value="1"/>
</dbReference>
<dbReference type="Gene3D" id="3.40.50.2300">
    <property type="match status" value="2"/>
</dbReference>
<dbReference type="GO" id="GO:0003700">
    <property type="term" value="F:DNA-binding transcription factor activity"/>
    <property type="evidence" value="ECO:0007669"/>
    <property type="project" value="TreeGrafter"/>
</dbReference>
<dbReference type="SUPFAM" id="SSF53822">
    <property type="entry name" value="Periplasmic binding protein-like I"/>
    <property type="match status" value="1"/>
</dbReference>
<dbReference type="InterPro" id="IPR046335">
    <property type="entry name" value="LacI/GalR-like_sensor"/>
</dbReference>
<dbReference type="GO" id="GO:0000976">
    <property type="term" value="F:transcription cis-regulatory region binding"/>
    <property type="evidence" value="ECO:0007669"/>
    <property type="project" value="TreeGrafter"/>
</dbReference>
<dbReference type="PRINTS" id="PR00036">
    <property type="entry name" value="HTHLACI"/>
</dbReference>
<reference evidence="6 7" key="1">
    <citation type="journal article" date="2018" name="Int. J. Syst. Evol. Microbiol.">
        <title>Glycomyces paridis sp. nov., isolated from the medicinal plant Paris polyphylla.</title>
        <authorList>
            <person name="Fang X.M."/>
            <person name="Bai J.L."/>
            <person name="Su J."/>
            <person name="Zhao L.L."/>
            <person name="Liu H.Y."/>
            <person name="Ma B.P."/>
            <person name="Zhang Y.Q."/>
            <person name="Yu L.Y."/>
        </authorList>
    </citation>
    <scope>NUCLEOTIDE SEQUENCE [LARGE SCALE GENOMIC DNA]</scope>
    <source>
        <strain evidence="6 7">CPCC 204357</strain>
    </source>
</reference>
<evidence type="ECO:0000256" key="3">
    <source>
        <dbReference type="ARBA" id="ARBA00023163"/>
    </source>
</evidence>
<keyword evidence="3" id="KW-0804">Transcription</keyword>
<dbReference type="Pfam" id="PF13377">
    <property type="entry name" value="Peripla_BP_3"/>
    <property type="match status" value="1"/>
</dbReference>
<dbReference type="RefSeq" id="WP_136531366.1">
    <property type="nucleotide sequence ID" value="NZ_STGX01000016.1"/>
</dbReference>
<proteinExistence type="predicted"/>
<keyword evidence="2" id="KW-0238">DNA-binding</keyword>
<evidence type="ECO:0000259" key="4">
    <source>
        <dbReference type="PROSITE" id="PS50932"/>
    </source>
</evidence>
<evidence type="ECO:0000256" key="1">
    <source>
        <dbReference type="ARBA" id="ARBA00023015"/>
    </source>
</evidence>
<dbReference type="AlphaFoldDB" id="A0A4S8P6L7"/>
<dbReference type="SMART" id="SM00354">
    <property type="entry name" value="HTH_LACI"/>
    <property type="match status" value="1"/>
</dbReference>
<sequence length="346" mass="36809">MRRLDAGPGGPVRGPRQGRPTLEEVAERAGVSRATVSRVVNGQTTVAEGLRRAVEAAAAELGYVPHAAARSLVTHRTDSVALILPESPNRVFSDDQFFPSVIRGVAGELDAAGKLLVLLTTGSAEARERAERYAVGGHVDGVMFASLHDADLLPELMVRRGVPVVCNGLPQIAAPCVDVDHEGGVRAAVEHLLAKGRRRIATIAGPQDMVAGRARLDGYREALEDADRRAVVAIGDFTAESGHAGMRRLLADEPDLDAVFVASDLMAHGALQALREAGRRVPEDVAVVGFDDIALATFCDPPLTTVRQPIVDIGRQLARTMLRLLEGLPVEPLTILPTELIVRESA</sequence>
<evidence type="ECO:0000256" key="2">
    <source>
        <dbReference type="ARBA" id="ARBA00023125"/>
    </source>
</evidence>
<keyword evidence="1" id="KW-0805">Transcription regulation</keyword>
<name>A0A4S8P6L7_9ACTN</name>
<dbReference type="SUPFAM" id="SSF47413">
    <property type="entry name" value="lambda repressor-like DNA-binding domains"/>
    <property type="match status" value="1"/>
</dbReference>
<comment type="caution">
    <text evidence="6">The sequence shown here is derived from an EMBL/GenBank/DDBJ whole genome shotgun (WGS) entry which is preliminary data.</text>
</comment>
<dbReference type="EMBL" id="STGX01000016">
    <property type="protein sequence ID" value="THV25918.1"/>
    <property type="molecule type" value="Genomic_DNA"/>
</dbReference>
<dbReference type="OrthoDB" id="4268837at2"/>
<organism evidence="6 7">
    <name type="scientific">Glycomyces paridis</name>
    <dbReference type="NCBI Taxonomy" id="2126555"/>
    <lineage>
        <taxon>Bacteria</taxon>
        <taxon>Bacillati</taxon>
        <taxon>Actinomycetota</taxon>
        <taxon>Actinomycetes</taxon>
        <taxon>Glycomycetales</taxon>
        <taxon>Glycomycetaceae</taxon>
        <taxon>Glycomyces</taxon>
    </lineage>
</organism>
<dbReference type="Gene3D" id="1.10.260.40">
    <property type="entry name" value="lambda repressor-like DNA-binding domains"/>
    <property type="match status" value="1"/>
</dbReference>
<feature type="domain" description="HTH cro/C1-type" evidence="5">
    <location>
        <begin position="21"/>
        <end position="44"/>
    </location>
</feature>
<dbReference type="InterPro" id="IPR000843">
    <property type="entry name" value="HTH_LacI"/>
</dbReference>
<dbReference type="PANTHER" id="PTHR30146">
    <property type="entry name" value="LACI-RELATED TRANSCRIPTIONAL REPRESSOR"/>
    <property type="match status" value="1"/>
</dbReference>
<feature type="domain" description="HTH lacI-type" evidence="4">
    <location>
        <begin position="20"/>
        <end position="74"/>
    </location>
</feature>
<dbReference type="InterPro" id="IPR028082">
    <property type="entry name" value="Peripla_BP_I"/>
</dbReference>
<evidence type="ECO:0000313" key="7">
    <source>
        <dbReference type="Proteomes" id="UP000305792"/>
    </source>
</evidence>
<evidence type="ECO:0000313" key="6">
    <source>
        <dbReference type="EMBL" id="THV25918.1"/>
    </source>
</evidence>
<dbReference type="PANTHER" id="PTHR30146:SF109">
    <property type="entry name" value="HTH-TYPE TRANSCRIPTIONAL REGULATOR GALS"/>
    <property type="match status" value="1"/>
</dbReference>
<dbReference type="InterPro" id="IPR010982">
    <property type="entry name" value="Lambda_DNA-bd_dom_sf"/>
</dbReference>
<gene>
    <name evidence="6" type="ORF">E9998_19470</name>
</gene>
<dbReference type="InterPro" id="IPR001387">
    <property type="entry name" value="Cro/C1-type_HTH"/>
</dbReference>